<organism evidence="3 4">
    <name type="scientific">Candidatus Portnoybacteria bacterium CG06_land_8_20_14_3_00_39_12</name>
    <dbReference type="NCBI Taxonomy" id="1974809"/>
    <lineage>
        <taxon>Bacteria</taxon>
        <taxon>Candidatus Portnoyibacteriota</taxon>
    </lineage>
</organism>
<dbReference type="InterPro" id="IPR002502">
    <property type="entry name" value="Amidase_domain"/>
</dbReference>
<evidence type="ECO:0000256" key="1">
    <source>
        <dbReference type="ARBA" id="ARBA00007553"/>
    </source>
</evidence>
<evidence type="ECO:0000259" key="2">
    <source>
        <dbReference type="SMART" id="SM00701"/>
    </source>
</evidence>
<dbReference type="PANTHER" id="PTHR11022">
    <property type="entry name" value="PEPTIDOGLYCAN RECOGNITION PROTEIN"/>
    <property type="match status" value="1"/>
</dbReference>
<comment type="caution">
    <text evidence="3">The sequence shown here is derived from an EMBL/GenBank/DDBJ whole genome shotgun (WGS) entry which is preliminary data.</text>
</comment>
<accession>A0A2M7AWA9</accession>
<dbReference type="Proteomes" id="UP000228775">
    <property type="component" value="Unassembled WGS sequence"/>
</dbReference>
<dbReference type="SMART" id="SM00701">
    <property type="entry name" value="PGRP"/>
    <property type="match status" value="1"/>
</dbReference>
<proteinExistence type="inferred from homology"/>
<dbReference type="CDD" id="cd06583">
    <property type="entry name" value="PGRP"/>
    <property type="match status" value="1"/>
</dbReference>
<dbReference type="InterPro" id="IPR015510">
    <property type="entry name" value="PGRP"/>
</dbReference>
<dbReference type="GO" id="GO:0008270">
    <property type="term" value="F:zinc ion binding"/>
    <property type="evidence" value="ECO:0007669"/>
    <property type="project" value="InterPro"/>
</dbReference>
<dbReference type="PANTHER" id="PTHR11022:SF41">
    <property type="entry name" value="PEPTIDOGLYCAN-RECOGNITION PROTEIN LC-RELATED"/>
    <property type="match status" value="1"/>
</dbReference>
<dbReference type="GO" id="GO:0008745">
    <property type="term" value="F:N-acetylmuramoyl-L-alanine amidase activity"/>
    <property type="evidence" value="ECO:0007669"/>
    <property type="project" value="InterPro"/>
</dbReference>
<evidence type="ECO:0000313" key="4">
    <source>
        <dbReference type="Proteomes" id="UP000228775"/>
    </source>
</evidence>
<dbReference type="InterPro" id="IPR013693">
    <property type="entry name" value="SpoIID/LytB_N"/>
</dbReference>
<feature type="domain" description="Peptidoglycan recognition protein family" evidence="2">
    <location>
        <begin position="38"/>
        <end position="190"/>
    </location>
</feature>
<protein>
    <recommendedName>
        <fullName evidence="2">Peptidoglycan recognition protein family domain-containing protein</fullName>
    </recommendedName>
</protein>
<dbReference type="InterPro" id="IPR006619">
    <property type="entry name" value="PGRP_domain_met/bac"/>
</dbReference>
<sequence length="906" mass="99136">MLKRYLKSYCLLFSSAVIAGLFLYLPKTKAAENLPEPPQIISRAQWGADENLRTNEPEYPILEDGRFDPQAKVIVLHHTASATLQSDNDDSGRYTGMVRDIYRFHTTSKVWYDTSGVKHNGVGDICYNYLVDINGNIYQGRVGGNGVIGAHVAGFNTGTIGVSVVGTFGGTLQGKYVDHQVTLALKNSLINFVAWLAAANNIDLNQKVRFCNFQGNDCQYVYPLVGHRDLASTQCPGSSLYALIPEIRQKAADLALQYKNYLYQIQGQQAVWQLSGGTRVPFDTLAQFQQKIGAYSRLNFVPEATLSLYPLVASIVYKDGDLVRAEGTPTVYWLKNQELRPILSAQVFLANKFDWSKVNVLSNLEIASFKKGSQILYPDGALVKGAADAVYLIKNGLRQHISSAAAFVKNGFNWASISRAADNELALYPQGEDVLLPSASLVKEAASPTVYYIENNSRRPVSSIDIFNQRKFKWFDIFVLSTEELALYPVAKPLLLPDATLIKTADKPDVYIVASDKRYWVTSWQLIQDLGKKAVDIIGVSVNDLQNYALATNVGALTDWQNILTANAKTSATIAANHAAEVSDDSSLANNVTSTPVTVSAPAMATSTVNKFGSNIRIGIFSLASGEDLVMTGLSDFVVYKNDQIIANKKVNELFTIKASDLKITDKYRFSAASEASDGHPELVSGSIMEIVSYEARPSFDISLNDNQFRGAIELIYSVKSSKWWVVNELPLDQYVWGIAEITNAQATEYLKAMTIAARSYANYHLLRGGKRAGEPYTLINTASDQVYKGYGFEKRADKVKEAALATAGKVLMYNNKPAVTAYSSDSGGTSKDSCQIWGSVFCDPDYAYLRGGVKDPVATVHTTTGIAASHGIGLCAVGARQMAAEGLTFDQILGKYYPGTIITDL</sequence>
<dbReference type="Pfam" id="PF01510">
    <property type="entry name" value="Amidase_2"/>
    <property type="match status" value="1"/>
</dbReference>
<reference evidence="4" key="1">
    <citation type="submission" date="2017-09" db="EMBL/GenBank/DDBJ databases">
        <title>Depth-based differentiation of microbial function through sediment-hosted aquifers and enrichment of novel symbionts in the deep terrestrial subsurface.</title>
        <authorList>
            <person name="Probst A.J."/>
            <person name="Ladd B."/>
            <person name="Jarett J.K."/>
            <person name="Geller-Mcgrath D.E."/>
            <person name="Sieber C.M.K."/>
            <person name="Emerson J.B."/>
            <person name="Anantharaman K."/>
            <person name="Thomas B.C."/>
            <person name="Malmstrom R."/>
            <person name="Stieglmeier M."/>
            <person name="Klingl A."/>
            <person name="Woyke T."/>
            <person name="Ryan C.M."/>
            <person name="Banfield J.F."/>
        </authorList>
    </citation>
    <scope>NUCLEOTIDE SEQUENCE [LARGE SCALE GENOMIC DNA]</scope>
</reference>
<dbReference type="GO" id="GO:0009253">
    <property type="term" value="P:peptidoglycan catabolic process"/>
    <property type="evidence" value="ECO:0007669"/>
    <property type="project" value="InterPro"/>
</dbReference>
<dbReference type="SUPFAM" id="SSF55846">
    <property type="entry name" value="N-acetylmuramoyl-L-alanine amidase-like"/>
    <property type="match status" value="1"/>
</dbReference>
<evidence type="ECO:0000313" key="3">
    <source>
        <dbReference type="EMBL" id="PIU74843.1"/>
    </source>
</evidence>
<dbReference type="Pfam" id="PF08486">
    <property type="entry name" value="SpoIID"/>
    <property type="match status" value="1"/>
</dbReference>
<dbReference type="EMBL" id="PEVY01000083">
    <property type="protein sequence ID" value="PIU74843.1"/>
    <property type="molecule type" value="Genomic_DNA"/>
</dbReference>
<dbReference type="Gene3D" id="3.40.80.10">
    <property type="entry name" value="Peptidoglycan recognition protein-like"/>
    <property type="match status" value="1"/>
</dbReference>
<gene>
    <name evidence="3" type="ORF">COS76_04010</name>
</gene>
<dbReference type="InterPro" id="IPR036505">
    <property type="entry name" value="Amidase/PGRP_sf"/>
</dbReference>
<name>A0A2M7AWA9_9BACT</name>
<comment type="similarity">
    <text evidence="1">Belongs to the N-acetylmuramoyl-L-alanine amidase 2 family.</text>
</comment>
<dbReference type="AlphaFoldDB" id="A0A2M7AWA9"/>